<protein>
    <recommendedName>
        <fullName evidence="3">Fido domain-containing protein</fullName>
    </recommendedName>
</protein>
<evidence type="ECO:0000256" key="2">
    <source>
        <dbReference type="PIRSR" id="PIRSR640198-2"/>
    </source>
</evidence>
<dbReference type="RefSeq" id="WP_015439644.1">
    <property type="nucleotide sequence ID" value="NC_020520.1"/>
</dbReference>
<feature type="binding site" evidence="2">
    <location>
        <begin position="222"/>
        <end position="229"/>
    </location>
    <ligand>
        <name>ATP</name>
        <dbReference type="ChEBI" id="CHEBI:30616"/>
    </ligand>
</feature>
<dbReference type="Pfam" id="PF02661">
    <property type="entry name" value="Fic"/>
    <property type="match status" value="1"/>
</dbReference>
<dbReference type="PROSITE" id="PS51459">
    <property type="entry name" value="FIDO"/>
    <property type="match status" value="1"/>
</dbReference>
<dbReference type="AlphaFoldDB" id="A0A6C7E8P0"/>
<dbReference type="OrthoDB" id="9813719at2"/>
<dbReference type="PANTHER" id="PTHR13504:SF38">
    <property type="entry name" value="FIDO DOMAIN-CONTAINING PROTEIN"/>
    <property type="match status" value="1"/>
</dbReference>
<feature type="active site" evidence="1">
    <location>
        <position position="218"/>
    </location>
</feature>
<keyword evidence="5" id="KW-1185">Reference proteome</keyword>
<keyword evidence="2" id="KW-0547">Nucleotide-binding</keyword>
<evidence type="ECO:0000313" key="5">
    <source>
        <dbReference type="Proteomes" id="UP000011863"/>
    </source>
</evidence>
<evidence type="ECO:0000313" key="4">
    <source>
        <dbReference type="EMBL" id="BAN00396.1"/>
    </source>
</evidence>
<dbReference type="PANTHER" id="PTHR13504">
    <property type="entry name" value="FIDO DOMAIN-CONTAINING PROTEIN DDB_G0283145"/>
    <property type="match status" value="1"/>
</dbReference>
<dbReference type="SUPFAM" id="SSF140931">
    <property type="entry name" value="Fic-like"/>
    <property type="match status" value="1"/>
</dbReference>
<dbReference type="Gene3D" id="1.10.3290.10">
    <property type="entry name" value="Fido-like domain"/>
    <property type="match status" value="1"/>
</dbReference>
<dbReference type="InterPro" id="IPR040198">
    <property type="entry name" value="Fido_containing"/>
</dbReference>
<sequence>MSTLWPPVTFEKLVWLIEEGGDQRRSTAQRTYQSAIVPPIADEIMMIPSETALLSEDVRTAIAAFDVRVGDTLAPLEALLVRIESSASSKIENVAAPVPDLLLAETGDERGRSVADVIGNVDATMAAIVLSEEITPDTILDIHRALLSSTHPILAGRWRTDPVWIGSFSGGPPEATFVPPAAKRIPDAMDDLCEFINRTDMPVFIQAMVMHAQFENIHPFPDGNGRVGRALIHAMLRRDGLTKAATLPISAGIVSQKHRYIQALTEYRFGDFAPIVELGADATFAALQSTSSLFDDVLEMTDRWNKLLSGTRRDSAVHRVTKALLAHPVVEVGPMAESIDASPKATLDAVKQLQRLKVLDPIDDSPDGQPRWVVNQIITVLNDFTGRSINPFGRH</sequence>
<evidence type="ECO:0000256" key="1">
    <source>
        <dbReference type="PIRSR" id="PIRSR640198-1"/>
    </source>
</evidence>
<dbReference type="InterPro" id="IPR036597">
    <property type="entry name" value="Fido-like_dom_sf"/>
</dbReference>
<dbReference type="Proteomes" id="UP000011863">
    <property type="component" value="Chromosome"/>
</dbReference>
<dbReference type="InterPro" id="IPR003812">
    <property type="entry name" value="Fido"/>
</dbReference>
<feature type="domain" description="Fido" evidence="3">
    <location>
        <begin position="134"/>
        <end position="281"/>
    </location>
</feature>
<name>A0A6C7E8P0_ILUCY</name>
<proteinExistence type="predicted"/>
<organism evidence="4 5">
    <name type="scientific">Ilumatobacter coccineus (strain NBRC 103263 / KCTC 29153 / YM16-304)</name>
    <dbReference type="NCBI Taxonomy" id="1313172"/>
    <lineage>
        <taxon>Bacteria</taxon>
        <taxon>Bacillati</taxon>
        <taxon>Actinomycetota</taxon>
        <taxon>Acidimicrobiia</taxon>
        <taxon>Acidimicrobiales</taxon>
        <taxon>Ilumatobacteraceae</taxon>
        <taxon>Ilumatobacter</taxon>
    </lineage>
</organism>
<dbReference type="KEGG" id="aym:YM304_00820"/>
<evidence type="ECO:0000259" key="3">
    <source>
        <dbReference type="PROSITE" id="PS51459"/>
    </source>
</evidence>
<dbReference type="EMBL" id="AP012057">
    <property type="protein sequence ID" value="BAN00396.1"/>
    <property type="molecule type" value="Genomic_DNA"/>
</dbReference>
<gene>
    <name evidence="4" type="ORF">YM304_00820</name>
</gene>
<reference evidence="4 5" key="1">
    <citation type="journal article" date="2013" name="Int. J. Syst. Evol. Microbiol.">
        <title>Ilumatobacter nonamiense sp. nov. and Ilumatobacter coccineum sp. nov., isolated from seashore sand.</title>
        <authorList>
            <person name="Matsumoto A."/>
            <person name="Kasai H."/>
            <person name="Matsuo Y."/>
            <person name="Shizuri Y."/>
            <person name="Ichikawa N."/>
            <person name="Fujita N."/>
            <person name="Omura S."/>
            <person name="Takahashi Y."/>
        </authorList>
    </citation>
    <scope>NUCLEOTIDE SEQUENCE [LARGE SCALE GENOMIC DNA]</scope>
    <source>
        <strain evidence="5">NBRC 103263 / KCTC 29153 / YM16-304</strain>
    </source>
</reference>
<dbReference type="GO" id="GO:0005524">
    <property type="term" value="F:ATP binding"/>
    <property type="evidence" value="ECO:0007669"/>
    <property type="project" value="UniProtKB-KW"/>
</dbReference>
<keyword evidence="2" id="KW-0067">ATP-binding</keyword>
<accession>A0A6C7E8P0</accession>